<proteinExistence type="inferred from homology"/>
<feature type="region of interest" description="Disordered" evidence="2">
    <location>
        <begin position="1"/>
        <end position="28"/>
    </location>
</feature>
<dbReference type="AlphaFoldDB" id="A0A6U3QV74"/>
<gene>
    <name evidence="5" type="ORF">DBRI00130_LOCUS5008</name>
    <name evidence="4" type="ORF">DBRI1063_LOCUS9836</name>
</gene>
<dbReference type="EMBL" id="HBNS01006178">
    <property type="protein sequence ID" value="CAE4588175.1"/>
    <property type="molecule type" value="Transcribed_RNA"/>
</dbReference>
<feature type="domain" description="PITH" evidence="3">
    <location>
        <begin position="21"/>
        <end position="194"/>
    </location>
</feature>
<name>A0A6U3QV74_9STRA</name>
<sequence length="194" mass="21112">MAAMFPGMAGLGGGGAGGPPPEPADDGKMIDLSEKISKSETYARNEASNFPHTNLFIGDSRLGCKSDADEQLIVHIAFNEPVKLHSFKLTEFNSGADPELNPTKILVFVNKVNIGFEDVEDIDPTQTFHLTEADLKEGSDPIRTQYVKFQRVRSITLFVEDNAGGDISAIGGLKLYGRTVATMNMNDFKKQSQE</sequence>
<reference evidence="4" key="1">
    <citation type="submission" date="2021-01" db="EMBL/GenBank/DDBJ databases">
        <authorList>
            <person name="Corre E."/>
            <person name="Pelletier E."/>
            <person name="Niang G."/>
            <person name="Scheremetjew M."/>
            <person name="Finn R."/>
            <person name="Kale V."/>
            <person name="Holt S."/>
            <person name="Cochrane G."/>
            <person name="Meng A."/>
            <person name="Brown T."/>
            <person name="Cohen L."/>
        </authorList>
    </citation>
    <scope>NUCLEOTIDE SEQUENCE</scope>
    <source>
        <strain evidence="5">GSO104</strain>
        <strain evidence="4">Pop2</strain>
    </source>
</reference>
<protein>
    <recommendedName>
        <fullName evidence="3">PITH domain-containing protein</fullName>
    </recommendedName>
</protein>
<dbReference type="SUPFAM" id="SSF49785">
    <property type="entry name" value="Galactose-binding domain-like"/>
    <property type="match status" value="1"/>
</dbReference>
<comment type="similarity">
    <text evidence="1">Belongs to the PITHD1 family.</text>
</comment>
<dbReference type="Gene3D" id="2.60.120.470">
    <property type="entry name" value="PITH domain"/>
    <property type="match status" value="1"/>
</dbReference>
<dbReference type="InterPro" id="IPR010400">
    <property type="entry name" value="PITH_dom"/>
</dbReference>
<dbReference type="PANTHER" id="PTHR12175">
    <property type="entry name" value="AD039 HT014 THIOREDOXIN FAMILY TRP26"/>
    <property type="match status" value="1"/>
</dbReference>
<dbReference type="GO" id="GO:0005737">
    <property type="term" value="C:cytoplasm"/>
    <property type="evidence" value="ECO:0007669"/>
    <property type="project" value="UniProtKB-ARBA"/>
</dbReference>
<dbReference type="Pfam" id="PF06201">
    <property type="entry name" value="PITH"/>
    <property type="match status" value="1"/>
</dbReference>
<evidence type="ECO:0000313" key="4">
    <source>
        <dbReference type="EMBL" id="CAD9327701.1"/>
    </source>
</evidence>
<evidence type="ECO:0000256" key="1">
    <source>
        <dbReference type="ARBA" id="ARBA00025788"/>
    </source>
</evidence>
<organism evidence="4">
    <name type="scientific">Ditylum brightwellii</name>
    <dbReference type="NCBI Taxonomy" id="49249"/>
    <lineage>
        <taxon>Eukaryota</taxon>
        <taxon>Sar</taxon>
        <taxon>Stramenopiles</taxon>
        <taxon>Ochrophyta</taxon>
        <taxon>Bacillariophyta</taxon>
        <taxon>Mediophyceae</taxon>
        <taxon>Lithodesmiophycidae</taxon>
        <taxon>Lithodesmiales</taxon>
        <taxon>Lithodesmiaceae</taxon>
        <taxon>Ditylum</taxon>
    </lineage>
</organism>
<evidence type="ECO:0000313" key="5">
    <source>
        <dbReference type="EMBL" id="CAE4588175.1"/>
    </source>
</evidence>
<dbReference type="EMBL" id="HBGN01015311">
    <property type="protein sequence ID" value="CAD9327701.1"/>
    <property type="molecule type" value="Transcribed_RNA"/>
</dbReference>
<accession>A0A6U3QV74</accession>
<dbReference type="InterPro" id="IPR037047">
    <property type="entry name" value="PITH_dom_sf"/>
</dbReference>
<dbReference type="InterPro" id="IPR045099">
    <property type="entry name" value="PITH1-like"/>
</dbReference>
<dbReference type="PROSITE" id="PS51532">
    <property type="entry name" value="PITH"/>
    <property type="match status" value="1"/>
</dbReference>
<evidence type="ECO:0000259" key="3">
    <source>
        <dbReference type="PROSITE" id="PS51532"/>
    </source>
</evidence>
<dbReference type="InterPro" id="IPR008979">
    <property type="entry name" value="Galactose-bd-like_sf"/>
</dbReference>
<dbReference type="PANTHER" id="PTHR12175:SF5">
    <property type="entry name" value="OS03G0795500 PROTEIN"/>
    <property type="match status" value="1"/>
</dbReference>
<evidence type="ECO:0000256" key="2">
    <source>
        <dbReference type="SAM" id="MobiDB-lite"/>
    </source>
</evidence>